<comment type="caution">
    <text evidence="1">The sequence shown here is derived from an EMBL/GenBank/DDBJ whole genome shotgun (WGS) entry which is preliminary data.</text>
</comment>
<dbReference type="InterPro" id="IPR024302">
    <property type="entry name" value="SusD-like"/>
</dbReference>
<keyword evidence="1" id="KW-0449">Lipoprotein</keyword>
<protein>
    <submittedName>
        <fullName evidence="1">SusD/RagB family nutrient-binding outer membrane lipoprotein</fullName>
    </submittedName>
</protein>
<dbReference type="Pfam" id="PF12741">
    <property type="entry name" value="SusD-like"/>
    <property type="match status" value="1"/>
</dbReference>
<dbReference type="Gene3D" id="1.25.40.390">
    <property type="match status" value="1"/>
</dbReference>
<dbReference type="InterPro" id="IPR011990">
    <property type="entry name" value="TPR-like_helical_dom_sf"/>
</dbReference>
<dbReference type="PROSITE" id="PS51257">
    <property type="entry name" value="PROKAR_LIPOPROTEIN"/>
    <property type="match status" value="1"/>
</dbReference>
<name>A0A926JP38_9FLAO</name>
<dbReference type="AlphaFoldDB" id="A0A926JP38"/>
<accession>A0A926JP38</accession>
<sequence length="534" mass="60184">MKKSLYVISMSIVLLVTGCTGDFDDLNKDPDGFTNEEFEQDNNLMGTLCGALLQWGIPAQENSYQVGTNLSADVFSGYMMSPNPFNGNQNNTNYALIPSWNEETWNKGYREVMARVLKVEQFGGEEKFPEFYAWALILRVAAMHRVADFYGPMVYSQYGKGESDNIIPYDSQEQVYDAFFMDLDKAVGILTESAAQGDDTGKFERFDISTYKKSGYEAWIRFANSLRLRLAMRIVKVDPDRARTEAESAVNQKYGVIQDNSDNLLIVSEGSFRAHPLQIISTEWLDTRMGAPMESFLKGYDDPRIGVYFKPSKEYEGEYKGIRSGIAIDSKGTYQDFSAIGDLIEKPEIQWMNAAEVYFLRAEGALRGWNMGGDARSFYESGIKSSFEQYGLGGSEDYVANAESRPQPYVDPKNDENNVEEGSPYLSNATIQWEGAATNEEKLEKIITQKWLAIYPNGAEAWSEFRRTGYPKLFPVVINNSGGNIASETFIRRLPFPQSERQNNASELEKALSFLKGPDNGGTRLWWDVEGGNF</sequence>
<reference evidence="1 2" key="1">
    <citation type="submission" date="2020-09" db="EMBL/GenBank/DDBJ databases">
        <title>Sinomicrobium weinanense sp. nov., a halophilic bacteria isolated from saline-alkali soil.</title>
        <authorList>
            <person name="Wu P."/>
            <person name="Ren H."/>
            <person name="Mei Y."/>
            <person name="Liang Y."/>
            <person name="Chen Z."/>
        </authorList>
    </citation>
    <scope>NUCLEOTIDE SEQUENCE [LARGE SCALE GENOMIC DNA]</scope>
    <source>
        <strain evidence="1 2">FJxs</strain>
    </source>
</reference>
<gene>
    <name evidence="1" type="ORF">IBL28_01780</name>
</gene>
<dbReference type="Proteomes" id="UP000653730">
    <property type="component" value="Unassembled WGS sequence"/>
</dbReference>
<dbReference type="EMBL" id="JACVDC010000002">
    <property type="protein sequence ID" value="MBC9794682.1"/>
    <property type="molecule type" value="Genomic_DNA"/>
</dbReference>
<keyword evidence="2" id="KW-1185">Reference proteome</keyword>
<dbReference type="RefSeq" id="WP_187963838.1">
    <property type="nucleotide sequence ID" value="NZ_JACVDC010000002.1"/>
</dbReference>
<dbReference type="SUPFAM" id="SSF48452">
    <property type="entry name" value="TPR-like"/>
    <property type="match status" value="1"/>
</dbReference>
<organism evidence="1 2">
    <name type="scientific">Sinomicrobium weinanense</name>
    <dbReference type="NCBI Taxonomy" id="2842200"/>
    <lineage>
        <taxon>Bacteria</taxon>
        <taxon>Pseudomonadati</taxon>
        <taxon>Bacteroidota</taxon>
        <taxon>Flavobacteriia</taxon>
        <taxon>Flavobacteriales</taxon>
        <taxon>Flavobacteriaceae</taxon>
        <taxon>Sinomicrobium</taxon>
    </lineage>
</organism>
<proteinExistence type="predicted"/>
<evidence type="ECO:0000313" key="1">
    <source>
        <dbReference type="EMBL" id="MBC9794682.1"/>
    </source>
</evidence>
<evidence type="ECO:0000313" key="2">
    <source>
        <dbReference type="Proteomes" id="UP000653730"/>
    </source>
</evidence>